<accession>A0A839UWA3</accession>
<evidence type="ECO:0000313" key="14">
    <source>
        <dbReference type="EMBL" id="NVN31700.1"/>
    </source>
</evidence>
<evidence type="ECO:0000256" key="2">
    <source>
        <dbReference type="ARBA" id="ARBA00022617"/>
    </source>
</evidence>
<feature type="region of interest" description="Disordered" evidence="12">
    <location>
        <begin position="140"/>
        <end position="175"/>
    </location>
</feature>
<dbReference type="InterPro" id="IPR036127">
    <property type="entry name" value="CcmE-like_sf"/>
</dbReference>
<dbReference type="GO" id="GO:0005886">
    <property type="term" value="C:plasma membrane"/>
    <property type="evidence" value="ECO:0007669"/>
    <property type="project" value="UniProtKB-SubCell"/>
</dbReference>
<dbReference type="EMBL" id="JABXXQ010000462">
    <property type="protein sequence ID" value="NVN31700.1"/>
    <property type="molecule type" value="Genomic_DNA"/>
</dbReference>
<evidence type="ECO:0000256" key="10">
    <source>
        <dbReference type="HAMAP-Rule" id="MF_01959"/>
    </source>
</evidence>
<comment type="similarity">
    <text evidence="10">Belongs to the CcmE/CycJ family.</text>
</comment>
<evidence type="ECO:0000256" key="11">
    <source>
        <dbReference type="PIRSR" id="PIRSR604329-50"/>
    </source>
</evidence>
<dbReference type="GO" id="GO:0017004">
    <property type="term" value="P:cytochrome complex assembly"/>
    <property type="evidence" value="ECO:0007669"/>
    <property type="project" value="UniProtKB-KW"/>
</dbReference>
<keyword evidence="8 10" id="KW-0408">Iron</keyword>
<dbReference type="GO" id="GO:0017003">
    <property type="term" value="P:protein-heme linkage"/>
    <property type="evidence" value="ECO:0007669"/>
    <property type="project" value="UniProtKB-UniRule"/>
</dbReference>
<evidence type="ECO:0000256" key="1">
    <source>
        <dbReference type="ARBA" id="ARBA00004370"/>
    </source>
</evidence>
<gene>
    <name evidence="10 14" type="primary">ccmE</name>
    <name evidence="10" type="synonym">cycJ</name>
    <name evidence="13" type="ORF">FHR90_001902</name>
    <name evidence="14" type="ORF">HUK83_15335</name>
</gene>
<keyword evidence="6 10" id="KW-0735">Signal-anchor</keyword>
<comment type="caution">
    <text evidence="13">The sequence shown here is derived from an EMBL/GenBank/DDBJ whole genome shotgun (WGS) entry which is preliminary data.</text>
</comment>
<name>A0A839UWA3_9PROT</name>
<comment type="function">
    <text evidence="10">Heme chaperone required for the biogenesis of c-type cytochromes. Transiently binds heme delivered by CcmC and transfers the heme to apo-cytochromes in a process facilitated by CcmF and CcmH.</text>
</comment>
<proteinExistence type="inferred from homology"/>
<protein>
    <recommendedName>
        <fullName evidence="10">Cytochrome c-type biogenesis protein CcmE</fullName>
    </recommendedName>
    <alternativeName>
        <fullName evidence="10">Cytochrome c maturation protein E</fullName>
    </alternativeName>
    <alternativeName>
        <fullName evidence="10">Heme chaperone CcmE</fullName>
    </alternativeName>
</protein>
<keyword evidence="2 10" id="KW-0349">Heme</keyword>
<dbReference type="RefSeq" id="WP_176626180.1">
    <property type="nucleotide sequence ID" value="NZ_JABXXQ010000462.1"/>
</dbReference>
<dbReference type="GO" id="GO:0020037">
    <property type="term" value="F:heme binding"/>
    <property type="evidence" value="ECO:0007669"/>
    <property type="project" value="InterPro"/>
</dbReference>
<feature type="binding site" description="axial binding residue" evidence="10 11">
    <location>
        <position position="129"/>
    </location>
    <ligand>
        <name>heme</name>
        <dbReference type="ChEBI" id="CHEBI:30413"/>
    </ligand>
    <ligandPart>
        <name>Fe</name>
        <dbReference type="ChEBI" id="CHEBI:18248"/>
    </ligandPart>
</feature>
<dbReference type="HAMAP" id="MF_01959">
    <property type="entry name" value="CcmE"/>
    <property type="match status" value="1"/>
</dbReference>
<dbReference type="PANTHER" id="PTHR34128:SF2">
    <property type="entry name" value="CYTOCHROME C-TYPE BIOGENESIS PROTEIN CCME HOMOLOG, MITOCHONDRIAL"/>
    <property type="match status" value="1"/>
</dbReference>
<keyword evidence="5 10" id="KW-0201">Cytochrome c-type biogenesis</keyword>
<keyword evidence="7 10" id="KW-1133">Transmembrane helix</keyword>
<dbReference type="EMBL" id="JACHXV010000006">
    <property type="protein sequence ID" value="MBB3174066.1"/>
    <property type="molecule type" value="Genomic_DNA"/>
</dbReference>
<dbReference type="Gene3D" id="2.40.50.140">
    <property type="entry name" value="Nucleic acid-binding proteins"/>
    <property type="match status" value="1"/>
</dbReference>
<evidence type="ECO:0000256" key="6">
    <source>
        <dbReference type="ARBA" id="ARBA00022968"/>
    </source>
</evidence>
<keyword evidence="15" id="KW-1185">Reference proteome</keyword>
<reference evidence="13 15" key="2">
    <citation type="submission" date="2020-08" db="EMBL/GenBank/DDBJ databases">
        <title>Genomic Encyclopedia of Type Strains, Phase III (KMG-III): the genomes of soil and plant-associated and newly described type strains.</title>
        <authorList>
            <person name="Whitman W."/>
        </authorList>
    </citation>
    <scope>NUCLEOTIDE SEQUENCE [LARGE SCALE GENOMIC DNA]</scope>
    <source>
        <strain evidence="13 15">CECT 8088</strain>
    </source>
</reference>
<feature type="binding site" description="covalent" evidence="10 11">
    <location>
        <position position="125"/>
    </location>
    <ligand>
        <name>heme</name>
        <dbReference type="ChEBI" id="CHEBI:30413"/>
    </ligand>
</feature>
<dbReference type="SUPFAM" id="SSF82093">
    <property type="entry name" value="Heme chaperone CcmE"/>
    <property type="match status" value="1"/>
</dbReference>
<reference evidence="14 16" key="1">
    <citation type="submission" date="2020-06" db="EMBL/GenBank/DDBJ databases">
        <title>Description of novel acetic acid bacteria.</title>
        <authorList>
            <person name="Sombolestani A."/>
        </authorList>
    </citation>
    <scope>NUCLEOTIDE SEQUENCE [LARGE SCALE GENOMIC DNA]</scope>
    <source>
        <strain evidence="14 16">LMG 26838</strain>
    </source>
</reference>
<dbReference type="GO" id="GO:0046872">
    <property type="term" value="F:metal ion binding"/>
    <property type="evidence" value="ECO:0007669"/>
    <property type="project" value="UniProtKB-KW"/>
</dbReference>
<sequence>MTRKSRRIWMIGCCGAGLSAALGLSLWALSGNIVYFMAPSQLLATHPSPKQVVRLGGMVEAGSVRTAEGLSGPEASFRVTDGQADVAVHYDGILPGLFREGQSVVALGSLGQDGRFTASEVLAKHDQTYMPREVADALRRSGKWDPRFGPAPDPASWDRMTAASAETRAGTGSGG</sequence>
<evidence type="ECO:0000256" key="8">
    <source>
        <dbReference type="ARBA" id="ARBA00023004"/>
    </source>
</evidence>
<evidence type="ECO:0000256" key="4">
    <source>
        <dbReference type="ARBA" id="ARBA00022723"/>
    </source>
</evidence>
<dbReference type="InterPro" id="IPR004329">
    <property type="entry name" value="CcmE"/>
</dbReference>
<dbReference type="Proteomes" id="UP000565205">
    <property type="component" value="Unassembled WGS sequence"/>
</dbReference>
<dbReference type="InterPro" id="IPR012340">
    <property type="entry name" value="NA-bd_OB-fold"/>
</dbReference>
<dbReference type="NCBIfam" id="NF009731">
    <property type="entry name" value="PRK13254.1-5"/>
    <property type="match status" value="1"/>
</dbReference>
<evidence type="ECO:0000256" key="5">
    <source>
        <dbReference type="ARBA" id="ARBA00022748"/>
    </source>
</evidence>
<evidence type="ECO:0000256" key="3">
    <source>
        <dbReference type="ARBA" id="ARBA00022692"/>
    </source>
</evidence>
<evidence type="ECO:0000313" key="15">
    <source>
        <dbReference type="Proteomes" id="UP000557688"/>
    </source>
</evidence>
<keyword evidence="4 10" id="KW-0479">Metal-binding</keyword>
<dbReference type="Pfam" id="PF03100">
    <property type="entry name" value="CcmE"/>
    <property type="match status" value="1"/>
</dbReference>
<feature type="topological domain" description="Cytoplasmic" evidence="10">
    <location>
        <begin position="1"/>
        <end position="7"/>
    </location>
</feature>
<evidence type="ECO:0000313" key="16">
    <source>
        <dbReference type="Proteomes" id="UP000565205"/>
    </source>
</evidence>
<evidence type="ECO:0000256" key="9">
    <source>
        <dbReference type="ARBA" id="ARBA00023136"/>
    </source>
</evidence>
<evidence type="ECO:0000256" key="12">
    <source>
        <dbReference type="SAM" id="MobiDB-lite"/>
    </source>
</evidence>
<evidence type="ECO:0000313" key="13">
    <source>
        <dbReference type="EMBL" id="MBB3174066.1"/>
    </source>
</evidence>
<comment type="subcellular location">
    <subcellularLocation>
        <location evidence="10">Cell membrane</location>
        <topology evidence="10">Single-pass type II membrane protein</topology>
    </subcellularLocation>
    <subcellularLocation>
        <location evidence="1">Membrane</location>
    </subcellularLocation>
</comment>
<dbReference type="Proteomes" id="UP000557688">
    <property type="component" value="Unassembled WGS sequence"/>
</dbReference>
<keyword evidence="3 10" id="KW-0812">Transmembrane</keyword>
<keyword evidence="10" id="KW-1003">Cell membrane</keyword>
<dbReference type="AlphaFoldDB" id="A0A839UWA3"/>
<feature type="topological domain" description="Extracellular" evidence="10">
    <location>
        <begin position="29"/>
        <end position="175"/>
    </location>
</feature>
<dbReference type="PANTHER" id="PTHR34128">
    <property type="entry name" value="CYTOCHROME C-TYPE BIOGENESIS PROTEIN CCME HOMOLOG, MITOCHONDRIAL"/>
    <property type="match status" value="1"/>
</dbReference>
<keyword evidence="9 10" id="KW-0472">Membrane</keyword>
<organism evidence="13 15">
    <name type="scientific">Endobacter medicaginis</name>
    <dbReference type="NCBI Taxonomy" id="1181271"/>
    <lineage>
        <taxon>Bacteria</taxon>
        <taxon>Pseudomonadati</taxon>
        <taxon>Pseudomonadota</taxon>
        <taxon>Alphaproteobacteria</taxon>
        <taxon>Acetobacterales</taxon>
        <taxon>Acetobacteraceae</taxon>
        <taxon>Endobacter</taxon>
    </lineage>
</organism>
<evidence type="ECO:0000256" key="7">
    <source>
        <dbReference type="ARBA" id="ARBA00022989"/>
    </source>
</evidence>